<name>A0A0D7DYU9_STUST</name>
<evidence type="ECO:0000256" key="1">
    <source>
        <dbReference type="SAM" id="Phobius"/>
    </source>
</evidence>
<organism evidence="2 3">
    <name type="scientific">Stutzerimonas stutzeri</name>
    <name type="common">Pseudomonas stutzeri</name>
    <dbReference type="NCBI Taxonomy" id="316"/>
    <lineage>
        <taxon>Bacteria</taxon>
        <taxon>Pseudomonadati</taxon>
        <taxon>Pseudomonadota</taxon>
        <taxon>Gammaproteobacteria</taxon>
        <taxon>Pseudomonadales</taxon>
        <taxon>Pseudomonadaceae</taxon>
        <taxon>Stutzerimonas</taxon>
    </lineage>
</organism>
<keyword evidence="1" id="KW-0472">Membrane</keyword>
<feature type="transmembrane region" description="Helical" evidence="1">
    <location>
        <begin position="122"/>
        <end position="142"/>
    </location>
</feature>
<dbReference type="EMBL" id="JXXD01000245">
    <property type="protein sequence ID" value="KIZ33375.1"/>
    <property type="molecule type" value="Genomic_DNA"/>
</dbReference>
<dbReference type="RefSeq" id="WP_044316256.1">
    <property type="nucleotide sequence ID" value="NZ_JBITTV010000009.1"/>
</dbReference>
<reference evidence="2 3" key="1">
    <citation type="submission" date="2014-11" db="EMBL/GenBank/DDBJ databases">
        <title>Genomics and ecophysiology of heterotrophic nitrogen fixing bacteria isolated from estuarine surface water.</title>
        <authorList>
            <person name="Bentzon-Tilia M."/>
            <person name="Severin I."/>
            <person name="Hansen L.H."/>
            <person name="Riemann L."/>
        </authorList>
    </citation>
    <scope>NUCLEOTIDE SEQUENCE [LARGE SCALE GENOMIC DNA]</scope>
    <source>
        <strain evidence="2 3">BAL361</strain>
    </source>
</reference>
<feature type="transmembrane region" description="Helical" evidence="1">
    <location>
        <begin position="80"/>
        <end position="102"/>
    </location>
</feature>
<accession>A0A0D7DYU9</accession>
<feature type="transmembrane region" description="Helical" evidence="1">
    <location>
        <begin position="149"/>
        <end position="169"/>
    </location>
</feature>
<feature type="transmembrane region" description="Helical" evidence="1">
    <location>
        <begin position="211"/>
        <end position="228"/>
    </location>
</feature>
<evidence type="ECO:0000313" key="3">
    <source>
        <dbReference type="Proteomes" id="UP000032439"/>
    </source>
</evidence>
<keyword evidence="2" id="KW-0808">Transferase</keyword>
<feature type="transmembrane region" description="Helical" evidence="1">
    <location>
        <begin position="175"/>
        <end position="191"/>
    </location>
</feature>
<feature type="transmembrane region" description="Helical" evidence="1">
    <location>
        <begin position="263"/>
        <end position="280"/>
    </location>
</feature>
<feature type="transmembrane region" description="Helical" evidence="1">
    <location>
        <begin position="286"/>
        <end position="311"/>
    </location>
</feature>
<comment type="caution">
    <text evidence="2">The sequence shown here is derived from an EMBL/GenBank/DDBJ whole genome shotgun (WGS) entry which is preliminary data.</text>
</comment>
<dbReference type="AlphaFoldDB" id="A0A0D7DYU9"/>
<protein>
    <submittedName>
        <fullName evidence="2">Acyltransferase</fullName>
    </submittedName>
</protein>
<dbReference type="Proteomes" id="UP000032439">
    <property type="component" value="Unassembled WGS sequence"/>
</dbReference>
<evidence type="ECO:0000313" key="2">
    <source>
        <dbReference type="EMBL" id="KIZ33375.1"/>
    </source>
</evidence>
<keyword evidence="2" id="KW-0012">Acyltransferase</keyword>
<keyword evidence="1" id="KW-1133">Transmembrane helix</keyword>
<feature type="transmembrane region" description="Helical" evidence="1">
    <location>
        <begin position="240"/>
        <end position="256"/>
    </location>
</feature>
<keyword evidence="1" id="KW-0812">Transmembrane</keyword>
<proteinExistence type="predicted"/>
<feature type="transmembrane region" description="Helical" evidence="1">
    <location>
        <begin position="40"/>
        <end position="59"/>
    </location>
</feature>
<dbReference type="GO" id="GO:0016746">
    <property type="term" value="F:acyltransferase activity"/>
    <property type="evidence" value="ECO:0007669"/>
    <property type="project" value="UniProtKB-KW"/>
</dbReference>
<sequence length="347" mass="37724">MERLAHIDALRGSAALLLIFQTLLLPLSDGWALQHALDPGLLAMLWFLLCCGFIVPASLHSSVDGGRGFVVRRLLRLLRLLPVYLLAVLLTAILLPTAPAWLPGVAAPGSAMAFEVIGAYGALPPILLFYGFCLLLQVLGLLHSVSLRTSCALVLLAVALLLALARQLLDTELPVTLPLALSLMFFASLRYEAKHESSSYARRRAREYARYTLRIYLLVLPIIFLAGWSADATAWPRDLLTYALAIVTFLLVTSRLPLRAPPLVWLGSLSYSLYLLLSAMQRLSELLTQALGLTGPAASLAGAVFGLLLALGSAQLCRQLLDLPLAHAGRRLTRQGDLMPLARLHSR</sequence>
<dbReference type="PATRIC" id="fig|316.110.peg.2574"/>
<gene>
    <name evidence="2" type="ORF">LO50_21125</name>
</gene>